<dbReference type="InParanoid" id="A0A3Q0FNT4"/>
<dbReference type="FunFam" id="2.60.40.10:FF:001084">
    <property type="entry name" value="obscurin-like isoform X3"/>
    <property type="match status" value="1"/>
</dbReference>
<dbReference type="PANTHER" id="PTHR35971">
    <property type="entry name" value="SI:DKEY-31G6.6"/>
    <property type="match status" value="1"/>
</dbReference>
<dbReference type="InterPro" id="IPR003599">
    <property type="entry name" value="Ig_sub"/>
</dbReference>
<dbReference type="AlphaFoldDB" id="A0A3Q0FNT4"/>
<reference evidence="7" key="1">
    <citation type="submission" date="2025-08" db="UniProtKB">
        <authorList>
            <consortium name="RefSeq"/>
        </authorList>
    </citation>
    <scope>IDENTIFICATION</scope>
</reference>
<proteinExistence type="predicted"/>
<keyword evidence="3" id="KW-0597">Phosphoprotein</keyword>
<dbReference type="KEGG" id="asn:112547955"/>
<keyword evidence="6" id="KW-1185">Reference proteome</keyword>
<dbReference type="GeneID" id="112547955"/>
<evidence type="ECO:0000256" key="4">
    <source>
        <dbReference type="ARBA" id="ARBA00023157"/>
    </source>
</evidence>
<dbReference type="InterPro" id="IPR013098">
    <property type="entry name" value="Ig_I-set"/>
</dbReference>
<accession>A0A3Q0FNT4</accession>
<gene>
    <name evidence="7" type="primary">LOC112547955</name>
</gene>
<dbReference type="Proteomes" id="UP000189705">
    <property type="component" value="Unplaced"/>
</dbReference>
<dbReference type="SUPFAM" id="SSF48726">
    <property type="entry name" value="Immunoglobulin"/>
    <property type="match status" value="2"/>
</dbReference>
<feature type="domain" description="Ig-like" evidence="5">
    <location>
        <begin position="113"/>
        <end position="152"/>
    </location>
</feature>
<dbReference type="STRING" id="38654.A0A3Q0FNT4"/>
<dbReference type="SMART" id="SM00409">
    <property type="entry name" value="IG"/>
    <property type="match status" value="1"/>
</dbReference>
<dbReference type="InterPro" id="IPR007110">
    <property type="entry name" value="Ig-like_dom"/>
</dbReference>
<dbReference type="Gene3D" id="2.60.40.10">
    <property type="entry name" value="Immunoglobulins"/>
    <property type="match status" value="2"/>
</dbReference>
<dbReference type="PANTHER" id="PTHR35971:SF5">
    <property type="entry name" value="OBSCURIN LIKE CYTOSKELETAL ADAPTOR 1"/>
    <property type="match status" value="1"/>
</dbReference>
<dbReference type="InterPro" id="IPR052385">
    <property type="entry name" value="Obscurin/Obscurin-like_Reg"/>
</dbReference>
<sequence>MDVFGGAPRFLAYPRTFTVQSGADALLKCQITGDPQPSIAWEKDKAPIAPAGRFRVQAEGNVYSLLVSRVTPEDGGQYICKAKNSVGETYAAATLKVEPGEPCCEGHPDDWAPVFLARPLSLRVGRGEDVAFSCRVLGQPGPVLEWEKDGRKLSDLFESSHFCVGKEPEDWHFLRIFGSRPP</sequence>
<evidence type="ECO:0000256" key="1">
    <source>
        <dbReference type="ARBA" id="ARBA00004496"/>
    </source>
</evidence>
<comment type="subcellular location">
    <subcellularLocation>
        <location evidence="1">Cytoplasm</location>
    </subcellularLocation>
</comment>
<dbReference type="InterPro" id="IPR036179">
    <property type="entry name" value="Ig-like_dom_sf"/>
</dbReference>
<keyword evidence="2" id="KW-0963">Cytoplasm</keyword>
<feature type="non-terminal residue" evidence="7">
    <location>
        <position position="182"/>
    </location>
</feature>
<organism evidence="6 7">
    <name type="scientific">Alligator sinensis</name>
    <name type="common">Chinese alligator</name>
    <dbReference type="NCBI Taxonomy" id="38654"/>
    <lineage>
        <taxon>Eukaryota</taxon>
        <taxon>Metazoa</taxon>
        <taxon>Chordata</taxon>
        <taxon>Craniata</taxon>
        <taxon>Vertebrata</taxon>
        <taxon>Euteleostomi</taxon>
        <taxon>Archelosauria</taxon>
        <taxon>Archosauria</taxon>
        <taxon>Crocodylia</taxon>
        <taxon>Alligatoridae</taxon>
        <taxon>Alligatorinae</taxon>
        <taxon>Alligator</taxon>
    </lineage>
</organism>
<dbReference type="Pfam" id="PF07679">
    <property type="entry name" value="I-set"/>
    <property type="match status" value="2"/>
</dbReference>
<name>A0A3Q0FNT4_ALLSI</name>
<dbReference type="SMART" id="SM00408">
    <property type="entry name" value="IGc2"/>
    <property type="match status" value="1"/>
</dbReference>
<evidence type="ECO:0000259" key="5">
    <source>
        <dbReference type="PROSITE" id="PS50835"/>
    </source>
</evidence>
<dbReference type="InterPro" id="IPR003598">
    <property type="entry name" value="Ig_sub2"/>
</dbReference>
<dbReference type="GO" id="GO:0005737">
    <property type="term" value="C:cytoplasm"/>
    <property type="evidence" value="ECO:0007669"/>
    <property type="project" value="UniProtKB-SubCell"/>
</dbReference>
<dbReference type="PROSITE" id="PS50835">
    <property type="entry name" value="IG_LIKE"/>
    <property type="match status" value="2"/>
</dbReference>
<dbReference type="InterPro" id="IPR013783">
    <property type="entry name" value="Ig-like_fold"/>
</dbReference>
<evidence type="ECO:0000313" key="6">
    <source>
        <dbReference type="Proteomes" id="UP000189705"/>
    </source>
</evidence>
<dbReference type="RefSeq" id="XP_025047313.1">
    <property type="nucleotide sequence ID" value="XM_025191528.1"/>
</dbReference>
<feature type="domain" description="Ig-like" evidence="5">
    <location>
        <begin position="8"/>
        <end position="96"/>
    </location>
</feature>
<evidence type="ECO:0000256" key="2">
    <source>
        <dbReference type="ARBA" id="ARBA00022490"/>
    </source>
</evidence>
<evidence type="ECO:0000256" key="3">
    <source>
        <dbReference type="ARBA" id="ARBA00022553"/>
    </source>
</evidence>
<protein>
    <submittedName>
        <fullName evidence="7">Obscurin-like</fullName>
    </submittedName>
</protein>
<keyword evidence="4" id="KW-1015">Disulfide bond</keyword>
<evidence type="ECO:0000313" key="7">
    <source>
        <dbReference type="RefSeq" id="XP_025047313.1"/>
    </source>
</evidence>